<proteinExistence type="predicted"/>
<dbReference type="RefSeq" id="XP_040726097.1">
    <property type="nucleotide sequence ID" value="XM_040872141.1"/>
</dbReference>
<dbReference type="OrthoDB" id="4343489at2759"/>
<accession>A0A1Y2FIK6</accession>
<dbReference type="AlphaFoldDB" id="A0A1Y2FIK6"/>
<protein>
    <submittedName>
        <fullName evidence="1">Uncharacterized protein</fullName>
    </submittedName>
</protein>
<organism evidence="1 2">
    <name type="scientific">Protomyces lactucae-debilis</name>
    <dbReference type="NCBI Taxonomy" id="2754530"/>
    <lineage>
        <taxon>Eukaryota</taxon>
        <taxon>Fungi</taxon>
        <taxon>Dikarya</taxon>
        <taxon>Ascomycota</taxon>
        <taxon>Taphrinomycotina</taxon>
        <taxon>Taphrinomycetes</taxon>
        <taxon>Taphrinales</taxon>
        <taxon>Protomycetaceae</taxon>
        <taxon>Protomyces</taxon>
    </lineage>
</organism>
<name>A0A1Y2FIK6_PROLT</name>
<reference evidence="1 2" key="1">
    <citation type="submission" date="2016-07" db="EMBL/GenBank/DDBJ databases">
        <title>Pervasive Adenine N6-methylation of Active Genes in Fungi.</title>
        <authorList>
            <consortium name="DOE Joint Genome Institute"/>
            <person name="Mondo S.J."/>
            <person name="Dannebaum R.O."/>
            <person name="Kuo R.C."/>
            <person name="Labutti K."/>
            <person name="Haridas S."/>
            <person name="Kuo A."/>
            <person name="Salamov A."/>
            <person name="Ahrendt S.R."/>
            <person name="Lipzen A."/>
            <person name="Sullivan W."/>
            <person name="Andreopoulos W.B."/>
            <person name="Clum A."/>
            <person name="Lindquist E."/>
            <person name="Daum C."/>
            <person name="Ramamoorthy G.K."/>
            <person name="Gryganskyi A."/>
            <person name="Culley D."/>
            <person name="Magnuson J.K."/>
            <person name="James T.Y."/>
            <person name="O'Malley M.A."/>
            <person name="Stajich J.E."/>
            <person name="Spatafora J.W."/>
            <person name="Visel A."/>
            <person name="Grigoriev I.V."/>
        </authorList>
    </citation>
    <scope>NUCLEOTIDE SEQUENCE [LARGE SCALE GENOMIC DNA]</scope>
    <source>
        <strain evidence="1 2">12-1054</strain>
    </source>
</reference>
<dbReference type="Proteomes" id="UP000193685">
    <property type="component" value="Unassembled WGS sequence"/>
</dbReference>
<gene>
    <name evidence="1" type="ORF">BCR37DRAFT_408342</name>
</gene>
<evidence type="ECO:0000313" key="1">
    <source>
        <dbReference type="EMBL" id="ORY83802.1"/>
    </source>
</evidence>
<dbReference type="STRING" id="56484.A0A1Y2FIK6"/>
<dbReference type="EMBL" id="MCFI01000007">
    <property type="protein sequence ID" value="ORY83802.1"/>
    <property type="molecule type" value="Genomic_DNA"/>
</dbReference>
<evidence type="ECO:0000313" key="2">
    <source>
        <dbReference type="Proteomes" id="UP000193685"/>
    </source>
</evidence>
<comment type="caution">
    <text evidence="1">The sequence shown here is derived from an EMBL/GenBank/DDBJ whole genome shotgun (WGS) entry which is preliminary data.</text>
</comment>
<sequence>MSEEGSSSRKRPYEYAPAADVRPRKINVHAGKRTVDRMMNTPFLSPAEAEDYLASLQPVQVSPQQQHEQDKWHFLASAGRAPQHKRLLKGLSFIIEDFIFIFKNFKADAHFYGQIKAAADTVPKTGQLEDGLLAKDMRAGFATLSKMTRAYLHARGPTLASMSDEALQIQLVVVTLSTLACHIGDVTVAAGQPDDACLLLSDIKIKVPAPFKANHDLSKVTTFVEPRAPEGLKLRGTEWVVPVAFLPTHPHACMLSLLLELASRRGVVAPGGKESVLMAASNTADGFVQWCRDEPVFQQKDGKAARRQHFVTGLKDMINVSGVQTEPTFHAFRRGATRDVKHLPQSTLDAGGFTKAQTRQVLFHRHTPEFLGTTEGYGGSPTLPIMPLRAMHCDIDLLRLPFESAKISAQLQVEPDLTALPEELSGKDTDDLESLFDD</sequence>
<keyword evidence="2" id="KW-1185">Reference proteome</keyword>
<dbReference type="GeneID" id="63788740"/>